<feature type="region of interest" description="Disordered" evidence="1">
    <location>
        <begin position="93"/>
        <end position="151"/>
    </location>
</feature>
<organism evidence="2 3">
    <name type="scientific">Toxoplasma gondii RUB</name>
    <dbReference type="NCBI Taxonomy" id="935652"/>
    <lineage>
        <taxon>Eukaryota</taxon>
        <taxon>Sar</taxon>
        <taxon>Alveolata</taxon>
        <taxon>Apicomplexa</taxon>
        <taxon>Conoidasida</taxon>
        <taxon>Coccidia</taxon>
        <taxon>Eucoccidiorida</taxon>
        <taxon>Eimeriorina</taxon>
        <taxon>Sarcocystidae</taxon>
        <taxon>Toxoplasma</taxon>
    </lineage>
</organism>
<comment type="caution">
    <text evidence="2">The sequence shown here is derived from an EMBL/GenBank/DDBJ whole genome shotgun (WGS) entry which is preliminary data.</text>
</comment>
<proteinExistence type="predicted"/>
<evidence type="ECO:0000313" key="2">
    <source>
        <dbReference type="EMBL" id="KFG64461.1"/>
    </source>
</evidence>
<feature type="compositionally biased region" description="Basic and acidic residues" evidence="1">
    <location>
        <begin position="103"/>
        <end position="151"/>
    </location>
</feature>
<dbReference type="VEuPathDB" id="ToxoDB:TGRUB_247850B"/>
<sequence length="151" mass="17121">MGCSEESCLPLWLFREILGSTQLCLSRMQMHALLCMLVFDRFGLVHCSQFVEVVCAVVPQLFDCSAFMARAENIAKEAADAAARAEIEELQGLTGGKSRRKQSTKENETYKVDGLDDSEQVRKMEMPKWQKHSTEKGKKAFRRQDARASRI</sequence>
<evidence type="ECO:0000313" key="3">
    <source>
        <dbReference type="Proteomes" id="UP000028834"/>
    </source>
</evidence>
<protein>
    <submittedName>
        <fullName evidence="2">Uncharacterized protein</fullName>
    </submittedName>
</protein>
<reference evidence="2 3" key="1">
    <citation type="submission" date="2014-05" db="EMBL/GenBank/DDBJ databases">
        <authorList>
            <person name="Sibley D."/>
            <person name="Venepally P."/>
            <person name="Karamycheva S."/>
            <person name="Hadjithomas M."/>
            <person name="Khan A."/>
            <person name="Brunk B."/>
            <person name="Roos D."/>
            <person name="Caler E."/>
            <person name="Lorenzi H."/>
        </authorList>
    </citation>
    <scope>NUCLEOTIDE SEQUENCE [LARGE SCALE GENOMIC DNA]</scope>
    <source>
        <strain evidence="2 3">RUB</strain>
    </source>
</reference>
<dbReference type="AlphaFoldDB" id="A0A086M6E3"/>
<accession>A0A086M6E3</accession>
<evidence type="ECO:0000256" key="1">
    <source>
        <dbReference type="SAM" id="MobiDB-lite"/>
    </source>
</evidence>
<gene>
    <name evidence="2" type="ORF">TGRUB_247850B</name>
</gene>
<name>A0A086M6E3_TOXGO</name>
<dbReference type="EMBL" id="AFYV02000623">
    <property type="protein sequence ID" value="KFG64461.1"/>
    <property type="molecule type" value="Genomic_DNA"/>
</dbReference>
<dbReference type="Proteomes" id="UP000028834">
    <property type="component" value="Unassembled WGS sequence"/>
</dbReference>